<protein>
    <submittedName>
        <fullName evidence="1">Uncharacterized protein</fullName>
    </submittedName>
</protein>
<organism evidence="1 2">
    <name type="scientific">Ensete ventricosum</name>
    <name type="common">Abyssinian banana</name>
    <name type="synonym">Musa ensete</name>
    <dbReference type="NCBI Taxonomy" id="4639"/>
    <lineage>
        <taxon>Eukaryota</taxon>
        <taxon>Viridiplantae</taxon>
        <taxon>Streptophyta</taxon>
        <taxon>Embryophyta</taxon>
        <taxon>Tracheophyta</taxon>
        <taxon>Spermatophyta</taxon>
        <taxon>Magnoliopsida</taxon>
        <taxon>Liliopsida</taxon>
        <taxon>Zingiberales</taxon>
        <taxon>Musaceae</taxon>
        <taxon>Ensete</taxon>
    </lineage>
</organism>
<dbReference type="EMBL" id="JAQQAF010000008">
    <property type="protein sequence ID" value="KAJ8467220.1"/>
    <property type="molecule type" value="Genomic_DNA"/>
</dbReference>
<gene>
    <name evidence="1" type="ORF">OPV22_029772</name>
</gene>
<reference evidence="1 2" key="1">
    <citation type="submission" date="2022-12" db="EMBL/GenBank/DDBJ databases">
        <title>Chromosome-scale assembly of the Ensete ventricosum genome.</title>
        <authorList>
            <person name="Dussert Y."/>
            <person name="Stocks J."/>
            <person name="Wendawek A."/>
            <person name="Woldeyes F."/>
            <person name="Nichols R.A."/>
            <person name="Borrell J.S."/>
        </authorList>
    </citation>
    <scope>NUCLEOTIDE SEQUENCE [LARGE SCALE GENOMIC DNA]</scope>
    <source>
        <strain evidence="2">cv. Maze</strain>
        <tissue evidence="1">Seeds</tissue>
    </source>
</reference>
<evidence type="ECO:0000313" key="2">
    <source>
        <dbReference type="Proteomes" id="UP001222027"/>
    </source>
</evidence>
<dbReference type="AlphaFoldDB" id="A0AAV8PYE2"/>
<dbReference type="Proteomes" id="UP001222027">
    <property type="component" value="Unassembled WGS sequence"/>
</dbReference>
<accession>A0AAV8PYE2</accession>
<keyword evidence="2" id="KW-1185">Reference proteome</keyword>
<name>A0AAV8PYE2_ENSVE</name>
<comment type="caution">
    <text evidence="1">The sequence shown here is derived from an EMBL/GenBank/DDBJ whole genome shotgun (WGS) entry which is preliminary data.</text>
</comment>
<proteinExistence type="predicted"/>
<sequence length="124" mass="13716">MAEVIDVAQNPQSPLHGVAELVGRHGQQHEDARVLKQLHLQEKPLGGGTPPHDHRHVALGRRFVRLAAAARQPHQPPPHLLHGFCGCCIRRTTLDCGVLLYSDHLVLLFGVCGEDRRLLGLHCF</sequence>
<evidence type="ECO:0000313" key="1">
    <source>
        <dbReference type="EMBL" id="KAJ8467220.1"/>
    </source>
</evidence>